<proteinExistence type="predicted"/>
<dbReference type="Pfam" id="PF06725">
    <property type="entry name" value="3D"/>
    <property type="match status" value="1"/>
</dbReference>
<evidence type="ECO:0000259" key="3">
    <source>
        <dbReference type="PROSITE" id="PS51109"/>
    </source>
</evidence>
<evidence type="ECO:0000256" key="2">
    <source>
        <dbReference type="SAM" id="SignalP"/>
    </source>
</evidence>
<dbReference type="Gene3D" id="2.20.230.10">
    <property type="entry name" value="Resuscitation-promoting factor rpfb"/>
    <property type="match status" value="1"/>
</dbReference>
<comment type="caution">
    <text evidence="4">The sequence shown here is derived from an EMBL/GenBank/DDBJ whole genome shotgun (WGS) entry which is preliminary data.</text>
</comment>
<dbReference type="InterPro" id="IPR010611">
    <property type="entry name" value="3D_dom"/>
</dbReference>
<dbReference type="InterPro" id="IPR007137">
    <property type="entry name" value="DUF348"/>
</dbReference>
<organism evidence="4 5">
    <name type="scientific">Aeribacillus alveayuensis</name>
    <dbReference type="NCBI Taxonomy" id="279215"/>
    <lineage>
        <taxon>Bacteria</taxon>
        <taxon>Bacillati</taxon>
        <taxon>Bacillota</taxon>
        <taxon>Bacilli</taxon>
        <taxon>Bacillales</taxon>
        <taxon>Bacillaceae</taxon>
        <taxon>Aeribacillus</taxon>
    </lineage>
</organism>
<dbReference type="EMBL" id="JAUSTR010000015">
    <property type="protein sequence ID" value="MDQ0163426.1"/>
    <property type="molecule type" value="Genomic_DNA"/>
</dbReference>
<sequence length="399" mass="44329">MIENMQKLLKNMTRKNKVILSAVGVCLLGTGTAYGTYEATKETVTVNINGKTENIRTHADTIQDLFNDLELDIRDEDYISPSKNAKIQDNMKIMYKSAIPVQLTINDERRTIWTTAQTVEELLSKENITTSEHDVIKPSLNTKITKNMKLNIQEAVPITLKVGSTEKQVWSTSTTVADFLKEQNITLNELDKVEPDLSQKLKENDQVMVTRVEKVTDVVEEPVAFQVVQQKDKNLEKGQQKVIQNGEKGMVKKHYEVILENGKEVARKLIKSETEKESVDKIVAVGTKAPQQSTTVSRGTTSTAKEFYVVATAYTGSCNGCSGKTSTGFNLKANPDAKVIAVDPNVIPLGSKVYVEGYGYAIAADTGSKIKGKRIDVFFPNASSAYRWGRKQVKVRVLK</sequence>
<protein>
    <submittedName>
        <fullName evidence="4">Uncharacterized protein YabE (DUF348 family)</fullName>
    </submittedName>
</protein>
<evidence type="ECO:0000256" key="1">
    <source>
        <dbReference type="ARBA" id="ARBA00022729"/>
    </source>
</evidence>
<keyword evidence="5" id="KW-1185">Reference proteome</keyword>
<dbReference type="Proteomes" id="UP001225646">
    <property type="component" value="Unassembled WGS sequence"/>
</dbReference>
<feature type="chain" id="PRO_5045290803" evidence="2">
    <location>
        <begin position="36"/>
        <end position="399"/>
    </location>
</feature>
<evidence type="ECO:0000313" key="5">
    <source>
        <dbReference type="Proteomes" id="UP001225646"/>
    </source>
</evidence>
<dbReference type="InterPro" id="IPR011098">
    <property type="entry name" value="G5_dom"/>
</dbReference>
<dbReference type="SUPFAM" id="SSF50685">
    <property type="entry name" value="Barwin-like endoglucanases"/>
    <property type="match status" value="1"/>
</dbReference>
<dbReference type="InterPro" id="IPR051933">
    <property type="entry name" value="Resuscitation_pf_RpfB"/>
</dbReference>
<dbReference type="InterPro" id="IPR036908">
    <property type="entry name" value="RlpA-like_sf"/>
</dbReference>
<dbReference type="Gene3D" id="2.40.40.10">
    <property type="entry name" value="RlpA-like domain"/>
    <property type="match status" value="1"/>
</dbReference>
<dbReference type="PANTHER" id="PTHR39160:SF4">
    <property type="entry name" value="RESUSCITATION-PROMOTING FACTOR RPFB"/>
    <property type="match status" value="1"/>
</dbReference>
<keyword evidence="1 2" id="KW-0732">Signal</keyword>
<gene>
    <name evidence="4" type="ORF">J2S06_002506</name>
</gene>
<dbReference type="CDD" id="cd22786">
    <property type="entry name" value="DPBB_YuiC-like"/>
    <property type="match status" value="1"/>
</dbReference>
<feature type="signal peptide" evidence="2">
    <location>
        <begin position="1"/>
        <end position="35"/>
    </location>
</feature>
<dbReference type="Pfam" id="PF07501">
    <property type="entry name" value="G5"/>
    <property type="match status" value="1"/>
</dbReference>
<reference evidence="4 5" key="1">
    <citation type="submission" date="2023-07" db="EMBL/GenBank/DDBJ databases">
        <title>Genomic Encyclopedia of Type Strains, Phase IV (KMG-IV): sequencing the most valuable type-strain genomes for metagenomic binning, comparative biology and taxonomic classification.</title>
        <authorList>
            <person name="Goeker M."/>
        </authorList>
    </citation>
    <scope>NUCLEOTIDE SEQUENCE [LARGE SCALE GENOMIC DNA]</scope>
    <source>
        <strain evidence="4 5">DSM 19092</strain>
    </source>
</reference>
<dbReference type="PROSITE" id="PS51109">
    <property type="entry name" value="G5"/>
    <property type="match status" value="1"/>
</dbReference>
<dbReference type="SMART" id="SM01208">
    <property type="entry name" value="G5"/>
    <property type="match status" value="1"/>
</dbReference>
<accession>A0ABT9VR30</accession>
<name>A0ABT9VR30_9BACI</name>
<feature type="domain" description="G5" evidence="3">
    <location>
        <begin position="209"/>
        <end position="289"/>
    </location>
</feature>
<evidence type="ECO:0000313" key="4">
    <source>
        <dbReference type="EMBL" id="MDQ0163426.1"/>
    </source>
</evidence>
<dbReference type="PANTHER" id="PTHR39160">
    <property type="entry name" value="CELL WALL-BINDING PROTEIN YOCH"/>
    <property type="match status" value="1"/>
</dbReference>
<dbReference type="Pfam" id="PF03990">
    <property type="entry name" value="DUF348"/>
    <property type="match status" value="3"/>
</dbReference>